<organism evidence="1 2">
    <name type="scientific">Persea americana</name>
    <name type="common">Avocado</name>
    <dbReference type="NCBI Taxonomy" id="3435"/>
    <lineage>
        <taxon>Eukaryota</taxon>
        <taxon>Viridiplantae</taxon>
        <taxon>Streptophyta</taxon>
        <taxon>Embryophyta</taxon>
        <taxon>Tracheophyta</taxon>
        <taxon>Spermatophyta</taxon>
        <taxon>Magnoliopsida</taxon>
        <taxon>Magnoliidae</taxon>
        <taxon>Laurales</taxon>
        <taxon>Lauraceae</taxon>
        <taxon>Persea</taxon>
    </lineage>
</organism>
<reference evidence="1 2" key="1">
    <citation type="journal article" date="2022" name="Hortic Res">
        <title>A haplotype resolved chromosomal level avocado genome allows analysis of novel avocado genes.</title>
        <authorList>
            <person name="Nath O."/>
            <person name="Fletcher S.J."/>
            <person name="Hayward A."/>
            <person name="Shaw L.M."/>
            <person name="Masouleh A.K."/>
            <person name="Furtado A."/>
            <person name="Henry R.J."/>
            <person name="Mitter N."/>
        </authorList>
    </citation>
    <scope>NUCLEOTIDE SEQUENCE [LARGE SCALE GENOMIC DNA]</scope>
    <source>
        <strain evidence="2">cv. Hass</strain>
    </source>
</reference>
<gene>
    <name evidence="1" type="ORF">MRB53_003626</name>
</gene>
<comment type="caution">
    <text evidence="1">The sequence shown here is derived from an EMBL/GenBank/DDBJ whole genome shotgun (WGS) entry which is preliminary data.</text>
</comment>
<evidence type="ECO:0000313" key="1">
    <source>
        <dbReference type="EMBL" id="KAJ8650603.1"/>
    </source>
</evidence>
<keyword evidence="2" id="KW-1185">Reference proteome</keyword>
<evidence type="ECO:0000313" key="2">
    <source>
        <dbReference type="Proteomes" id="UP001234297"/>
    </source>
</evidence>
<dbReference type="Proteomes" id="UP001234297">
    <property type="component" value="Chromosome 1"/>
</dbReference>
<protein>
    <submittedName>
        <fullName evidence="1">Uncharacterized protein</fullName>
    </submittedName>
</protein>
<dbReference type="EMBL" id="CM056809">
    <property type="protein sequence ID" value="KAJ8650603.1"/>
    <property type="molecule type" value="Genomic_DNA"/>
</dbReference>
<accession>A0ACC2MY64</accession>
<sequence length="673" mass="73855">MSGIYNSTSKSQPNRNTKILRPSNHEERKKMAVSAREALLGDTFYGAVDYKGCPVSRSITGGWRSASFIIGRYLTGPLQQPTAAAAANLNTWAGAAWMLPLLGAFVADSYLGRYRTILFSFILYILEESWKMAVSEREALLGDTVFGALDYKGYPVSRSTTGGWRSASFIIGVEMAERFVYHSIASNLISYLTGPLQQPTAGAAANGSGMLTLSATLSSLRPPDCDIKTSSMSSCPSPTRFQVVFFFMSLYVAALAVGGNKPCAQAFGADQFDPYDPKESKSRSSFFNWWYFGLCFSNVVSLCIVNYIQDDLSWGLGFGVPCISMMVAMVVFFLGSKTYRYCLMEEKNPFMSILEVLVAAAHSGRGPSSSTNKNILLPIDYEPKEAPVHGSSTQFKFLGRAVATENLDPLKQDWSVCTMSQVEDAKMVLGLLPIWATCLIYGVIITQQSTFFTKQGSTMERGIGSGFQIPPATLQIFIYLTVLAVIPIYDRVLVPATRAITGLPPGITVLQRIGIGMFLSVVSMVVAAVVEAQRLKVARDAGLMDKPAATVPMSVWWLIPQYALFGVVEVFSLVGLQELFYEQVPDTMRSVGMALFLSIFGTGNFIGGFLISVIAKVTSRNNGEGWFSNNLNRAHLDYFYWLLAGLGAIELGIYLYFSKSYVYKTKRKNSDCM</sequence>
<name>A0ACC2MY64_PERAE</name>
<proteinExistence type="predicted"/>